<evidence type="ECO:0000256" key="8">
    <source>
        <dbReference type="ARBA" id="ARBA00032554"/>
    </source>
</evidence>
<proteinExistence type="inferred from homology"/>
<evidence type="ECO:0000256" key="3">
    <source>
        <dbReference type="ARBA" id="ARBA00017473"/>
    </source>
</evidence>
<comment type="function">
    <text evidence="9">Catalyzes the phosphorylation of the position 2 hydroxy group of 4-diphosphocytidyl-2C-methyl-D-erythritol.</text>
</comment>
<sequence length="284" mass="30960">MQLIEKAPAKLNLSLDALYQHPDGEHEWQMVMTSIDLADYVQITAQKSANIVVKTTSGFIPEDQRNLAYQAAKLLQQRFKIKTGALIEIEKHIPVAAGMGGGSSDAAAVLRGLNRLWQLGLSKAELAKIGLQIDSDVPYCVYSETALVTGKGDQIQPLGPLPNLWLVVVKPAISVSTPRILRALNCDQIETRPNTAQLVQAIAAQDTDRLVAGMNNVLAPITSARYPQIEHLIERLETFGADIAQMSGSGPTVFAVCRQLSKAQRVYNSISGFCKEVYLVQPLK</sequence>
<dbReference type="NCBIfam" id="TIGR00154">
    <property type="entry name" value="ispE"/>
    <property type="match status" value="1"/>
</dbReference>
<comment type="caution">
    <text evidence="12">The sequence shown here is derived from an EMBL/GenBank/DDBJ whole genome shotgun (WGS) entry which is preliminary data.</text>
</comment>
<gene>
    <name evidence="9" type="primary">ispE</name>
    <name evidence="12" type="ORF">FC69_GL001270</name>
</gene>
<keyword evidence="6 9" id="KW-0418">Kinase</keyword>
<dbReference type="PIRSF" id="PIRSF010376">
    <property type="entry name" value="IspE"/>
    <property type="match status" value="1"/>
</dbReference>
<evidence type="ECO:0000256" key="5">
    <source>
        <dbReference type="ARBA" id="ARBA00022741"/>
    </source>
</evidence>
<evidence type="ECO:0000256" key="7">
    <source>
        <dbReference type="ARBA" id="ARBA00022840"/>
    </source>
</evidence>
<dbReference type="Gene3D" id="3.30.70.890">
    <property type="entry name" value="GHMP kinase, C-terminal domain"/>
    <property type="match status" value="1"/>
</dbReference>
<comment type="similarity">
    <text evidence="1 9">Belongs to the GHMP kinase family. IspE subfamily.</text>
</comment>
<dbReference type="SUPFAM" id="SSF54211">
    <property type="entry name" value="Ribosomal protein S5 domain 2-like"/>
    <property type="match status" value="1"/>
</dbReference>
<dbReference type="EC" id="2.7.1.148" evidence="2 9"/>
<keyword evidence="5 9" id="KW-0547">Nucleotide-binding</keyword>
<dbReference type="InterPro" id="IPR006204">
    <property type="entry name" value="GHMP_kinase_N_dom"/>
</dbReference>
<dbReference type="PATRIC" id="fig|1423747.3.peg.1296"/>
<dbReference type="InterPro" id="IPR014721">
    <property type="entry name" value="Ribsml_uS5_D2-typ_fold_subgr"/>
</dbReference>
<comment type="catalytic activity">
    <reaction evidence="9">
        <text>4-CDP-2-C-methyl-D-erythritol + ATP = 4-CDP-2-C-methyl-D-erythritol 2-phosphate + ADP + H(+)</text>
        <dbReference type="Rhea" id="RHEA:18437"/>
        <dbReference type="ChEBI" id="CHEBI:15378"/>
        <dbReference type="ChEBI" id="CHEBI:30616"/>
        <dbReference type="ChEBI" id="CHEBI:57823"/>
        <dbReference type="ChEBI" id="CHEBI:57919"/>
        <dbReference type="ChEBI" id="CHEBI:456216"/>
        <dbReference type="EC" id="2.7.1.148"/>
    </reaction>
</comment>
<feature type="active site" evidence="9">
    <location>
        <position position="136"/>
    </location>
</feature>
<dbReference type="AlphaFoldDB" id="A0A0R1S2C6"/>
<evidence type="ECO:0000259" key="11">
    <source>
        <dbReference type="Pfam" id="PF08544"/>
    </source>
</evidence>
<dbReference type="Pfam" id="PF00288">
    <property type="entry name" value="GHMP_kinases_N"/>
    <property type="match status" value="1"/>
</dbReference>
<evidence type="ECO:0000256" key="6">
    <source>
        <dbReference type="ARBA" id="ARBA00022777"/>
    </source>
</evidence>
<dbReference type="OrthoDB" id="9809438at2"/>
<dbReference type="GO" id="GO:0016114">
    <property type="term" value="P:terpenoid biosynthetic process"/>
    <property type="evidence" value="ECO:0007669"/>
    <property type="project" value="UniProtKB-UniRule"/>
</dbReference>
<dbReference type="GO" id="GO:0050515">
    <property type="term" value="F:4-(cytidine 5'-diphospho)-2-C-methyl-D-erythritol kinase activity"/>
    <property type="evidence" value="ECO:0007669"/>
    <property type="project" value="UniProtKB-UniRule"/>
</dbReference>
<organism evidence="12 13">
    <name type="scientific">Latilactobacillus fuchuensis DSM 14340 = JCM 11249</name>
    <dbReference type="NCBI Taxonomy" id="1423747"/>
    <lineage>
        <taxon>Bacteria</taxon>
        <taxon>Bacillati</taxon>
        <taxon>Bacillota</taxon>
        <taxon>Bacilli</taxon>
        <taxon>Lactobacillales</taxon>
        <taxon>Lactobacillaceae</taxon>
        <taxon>Latilactobacillus</taxon>
    </lineage>
</organism>
<evidence type="ECO:0000256" key="9">
    <source>
        <dbReference type="HAMAP-Rule" id="MF_00061"/>
    </source>
</evidence>
<feature type="active site" evidence="9">
    <location>
        <position position="10"/>
    </location>
</feature>
<keyword evidence="9" id="KW-0414">Isoprene biosynthesis</keyword>
<dbReference type="NCBIfam" id="NF011202">
    <property type="entry name" value="PRK14608.1"/>
    <property type="match status" value="1"/>
</dbReference>
<dbReference type="RefSeq" id="WP_056950335.1">
    <property type="nucleotide sequence ID" value="NZ_AZEX01000035.1"/>
</dbReference>
<evidence type="ECO:0000313" key="13">
    <source>
        <dbReference type="Proteomes" id="UP000051264"/>
    </source>
</evidence>
<dbReference type="GO" id="GO:0019288">
    <property type="term" value="P:isopentenyl diphosphate biosynthetic process, methylerythritol 4-phosphate pathway"/>
    <property type="evidence" value="ECO:0007669"/>
    <property type="project" value="UniProtKB-UniRule"/>
</dbReference>
<reference evidence="12 13" key="1">
    <citation type="journal article" date="2015" name="Genome Announc.">
        <title>Expanding the biotechnology potential of lactobacilli through comparative genomics of 213 strains and associated genera.</title>
        <authorList>
            <person name="Sun Z."/>
            <person name="Harris H.M."/>
            <person name="McCann A."/>
            <person name="Guo C."/>
            <person name="Argimon S."/>
            <person name="Zhang W."/>
            <person name="Yang X."/>
            <person name="Jeffery I.B."/>
            <person name="Cooney J.C."/>
            <person name="Kagawa T.F."/>
            <person name="Liu W."/>
            <person name="Song Y."/>
            <person name="Salvetti E."/>
            <person name="Wrobel A."/>
            <person name="Rasinkangas P."/>
            <person name="Parkhill J."/>
            <person name="Rea M.C."/>
            <person name="O'Sullivan O."/>
            <person name="Ritari J."/>
            <person name="Douillard F.P."/>
            <person name="Paul Ross R."/>
            <person name="Yang R."/>
            <person name="Briner A.E."/>
            <person name="Felis G.E."/>
            <person name="de Vos W.M."/>
            <person name="Barrangou R."/>
            <person name="Klaenhammer T.R."/>
            <person name="Caufield P.W."/>
            <person name="Cui Y."/>
            <person name="Zhang H."/>
            <person name="O'Toole P.W."/>
        </authorList>
    </citation>
    <scope>NUCLEOTIDE SEQUENCE [LARGE SCALE GENOMIC DNA]</scope>
    <source>
        <strain evidence="12 13">DSM 14340</strain>
    </source>
</reference>
<accession>A0A0R1S2C6</accession>
<evidence type="ECO:0000256" key="2">
    <source>
        <dbReference type="ARBA" id="ARBA00012052"/>
    </source>
</evidence>
<evidence type="ECO:0000256" key="4">
    <source>
        <dbReference type="ARBA" id="ARBA00022679"/>
    </source>
</evidence>
<dbReference type="HAMAP" id="MF_00061">
    <property type="entry name" value="IspE"/>
    <property type="match status" value="1"/>
</dbReference>
<dbReference type="STRING" id="1423747.FC69_GL001270"/>
<dbReference type="UniPathway" id="UPA00056">
    <property type="reaction ID" value="UER00094"/>
</dbReference>
<dbReference type="Pfam" id="PF08544">
    <property type="entry name" value="GHMP_kinases_C"/>
    <property type="match status" value="1"/>
</dbReference>
<feature type="domain" description="GHMP kinase N-terminal" evidence="10">
    <location>
        <begin position="66"/>
        <end position="143"/>
    </location>
</feature>
<feature type="binding site" evidence="9">
    <location>
        <begin position="94"/>
        <end position="104"/>
    </location>
    <ligand>
        <name>ATP</name>
        <dbReference type="ChEBI" id="CHEBI:30616"/>
    </ligand>
</feature>
<dbReference type="PANTHER" id="PTHR43527">
    <property type="entry name" value="4-DIPHOSPHOCYTIDYL-2-C-METHYL-D-ERYTHRITOL KINASE, CHLOROPLASTIC"/>
    <property type="match status" value="1"/>
</dbReference>
<dbReference type="Proteomes" id="UP000051264">
    <property type="component" value="Unassembled WGS sequence"/>
</dbReference>
<dbReference type="PANTHER" id="PTHR43527:SF2">
    <property type="entry name" value="4-DIPHOSPHOCYTIDYL-2-C-METHYL-D-ERYTHRITOL KINASE, CHLOROPLASTIC"/>
    <property type="match status" value="1"/>
</dbReference>
<protein>
    <recommendedName>
        <fullName evidence="3 9">4-diphosphocytidyl-2-C-methyl-D-erythritol kinase</fullName>
        <shortName evidence="9">CMK</shortName>
        <ecNumber evidence="2 9">2.7.1.148</ecNumber>
    </recommendedName>
    <alternativeName>
        <fullName evidence="8 9">4-(cytidine-5'-diphospho)-2-C-methyl-D-erythritol kinase</fullName>
    </alternativeName>
</protein>
<evidence type="ECO:0000256" key="1">
    <source>
        <dbReference type="ARBA" id="ARBA00009684"/>
    </source>
</evidence>
<dbReference type="eggNOG" id="COG1947">
    <property type="taxonomic scope" value="Bacteria"/>
</dbReference>
<dbReference type="InterPro" id="IPR013750">
    <property type="entry name" value="GHMP_kinase_C_dom"/>
</dbReference>
<evidence type="ECO:0000259" key="10">
    <source>
        <dbReference type="Pfam" id="PF00288"/>
    </source>
</evidence>
<keyword evidence="4 9" id="KW-0808">Transferase</keyword>
<dbReference type="Gene3D" id="3.30.230.10">
    <property type="match status" value="1"/>
</dbReference>
<name>A0A0R1S2C6_9LACO</name>
<dbReference type="EMBL" id="AZEX01000035">
    <property type="protein sequence ID" value="KRL60834.1"/>
    <property type="molecule type" value="Genomic_DNA"/>
</dbReference>
<keyword evidence="7 9" id="KW-0067">ATP-binding</keyword>
<comment type="pathway">
    <text evidence="9">Isoprenoid biosynthesis; isopentenyl diphosphate biosynthesis via DXP pathway; isopentenyl diphosphate from 1-deoxy-D-xylulose 5-phosphate: step 3/6.</text>
</comment>
<dbReference type="SUPFAM" id="SSF55060">
    <property type="entry name" value="GHMP Kinase, C-terminal domain"/>
    <property type="match status" value="1"/>
</dbReference>
<evidence type="ECO:0000313" key="12">
    <source>
        <dbReference type="EMBL" id="KRL60834.1"/>
    </source>
</evidence>
<dbReference type="GO" id="GO:0005524">
    <property type="term" value="F:ATP binding"/>
    <property type="evidence" value="ECO:0007669"/>
    <property type="project" value="UniProtKB-UniRule"/>
</dbReference>
<dbReference type="InterPro" id="IPR004424">
    <property type="entry name" value="IspE"/>
</dbReference>
<dbReference type="InterPro" id="IPR036554">
    <property type="entry name" value="GHMP_kinase_C_sf"/>
</dbReference>
<feature type="domain" description="GHMP kinase C-terminal" evidence="11">
    <location>
        <begin position="199"/>
        <end position="274"/>
    </location>
</feature>
<dbReference type="InterPro" id="IPR020568">
    <property type="entry name" value="Ribosomal_Su5_D2-typ_SF"/>
</dbReference>